<dbReference type="Proteomes" id="UP000886501">
    <property type="component" value="Unassembled WGS sequence"/>
</dbReference>
<gene>
    <name evidence="1" type="ORF">BDM02DRAFT_3269497</name>
</gene>
<keyword evidence="1" id="KW-0378">Hydrolase</keyword>
<organism evidence="1 2">
    <name type="scientific">Thelephora ganbajun</name>
    <name type="common">Ganba fungus</name>
    <dbReference type="NCBI Taxonomy" id="370292"/>
    <lineage>
        <taxon>Eukaryota</taxon>
        <taxon>Fungi</taxon>
        <taxon>Dikarya</taxon>
        <taxon>Basidiomycota</taxon>
        <taxon>Agaricomycotina</taxon>
        <taxon>Agaricomycetes</taxon>
        <taxon>Thelephorales</taxon>
        <taxon>Thelephoraceae</taxon>
        <taxon>Thelephora</taxon>
    </lineage>
</organism>
<name>A0ACB6ZFZ5_THEGA</name>
<evidence type="ECO:0000313" key="1">
    <source>
        <dbReference type="EMBL" id="KAF9648472.1"/>
    </source>
</evidence>
<evidence type="ECO:0000313" key="2">
    <source>
        <dbReference type="Proteomes" id="UP000886501"/>
    </source>
</evidence>
<dbReference type="EMBL" id="MU118013">
    <property type="protein sequence ID" value="KAF9648472.1"/>
    <property type="molecule type" value="Genomic_DNA"/>
</dbReference>
<keyword evidence="2" id="KW-1185">Reference proteome</keyword>
<protein>
    <submittedName>
        <fullName evidence="1">P-loop containing nucleoside triphosphate hydrolase protein</fullName>
    </submittedName>
</protein>
<accession>A0ACB6ZFZ5</accession>
<proteinExistence type="predicted"/>
<comment type="caution">
    <text evidence="1">The sequence shown here is derived from an EMBL/GenBank/DDBJ whole genome shotgun (WGS) entry which is preliminary data.</text>
</comment>
<reference evidence="1" key="1">
    <citation type="submission" date="2019-10" db="EMBL/GenBank/DDBJ databases">
        <authorList>
            <consortium name="DOE Joint Genome Institute"/>
            <person name="Kuo A."/>
            <person name="Miyauchi S."/>
            <person name="Kiss E."/>
            <person name="Drula E."/>
            <person name="Kohler A."/>
            <person name="Sanchez-Garcia M."/>
            <person name="Andreopoulos B."/>
            <person name="Barry K.W."/>
            <person name="Bonito G."/>
            <person name="Buee M."/>
            <person name="Carver A."/>
            <person name="Chen C."/>
            <person name="Cichocki N."/>
            <person name="Clum A."/>
            <person name="Culley D."/>
            <person name="Crous P.W."/>
            <person name="Fauchery L."/>
            <person name="Girlanda M."/>
            <person name="Hayes R."/>
            <person name="Keri Z."/>
            <person name="Labutti K."/>
            <person name="Lipzen A."/>
            <person name="Lombard V."/>
            <person name="Magnuson J."/>
            <person name="Maillard F."/>
            <person name="Morin E."/>
            <person name="Murat C."/>
            <person name="Nolan M."/>
            <person name="Ohm R."/>
            <person name="Pangilinan J."/>
            <person name="Pereira M."/>
            <person name="Perotto S."/>
            <person name="Peter M."/>
            <person name="Riley R."/>
            <person name="Sitrit Y."/>
            <person name="Stielow B."/>
            <person name="Szollosi G."/>
            <person name="Zifcakova L."/>
            <person name="Stursova M."/>
            <person name="Spatafora J.W."/>
            <person name="Tedersoo L."/>
            <person name="Vaario L.-M."/>
            <person name="Yamada A."/>
            <person name="Yan M."/>
            <person name="Wang P."/>
            <person name="Xu J."/>
            <person name="Bruns T."/>
            <person name="Baldrian P."/>
            <person name="Vilgalys R."/>
            <person name="Henrissat B."/>
            <person name="Grigoriev I.V."/>
            <person name="Hibbett D."/>
            <person name="Nagy L.G."/>
            <person name="Martin F.M."/>
        </authorList>
    </citation>
    <scope>NUCLEOTIDE SEQUENCE</scope>
    <source>
        <strain evidence="1">P2</strain>
    </source>
</reference>
<reference evidence="1" key="2">
    <citation type="journal article" date="2020" name="Nat. Commun.">
        <title>Large-scale genome sequencing of mycorrhizal fungi provides insights into the early evolution of symbiotic traits.</title>
        <authorList>
            <person name="Miyauchi S."/>
            <person name="Kiss E."/>
            <person name="Kuo A."/>
            <person name="Drula E."/>
            <person name="Kohler A."/>
            <person name="Sanchez-Garcia M."/>
            <person name="Morin E."/>
            <person name="Andreopoulos B."/>
            <person name="Barry K.W."/>
            <person name="Bonito G."/>
            <person name="Buee M."/>
            <person name="Carver A."/>
            <person name="Chen C."/>
            <person name="Cichocki N."/>
            <person name="Clum A."/>
            <person name="Culley D."/>
            <person name="Crous P.W."/>
            <person name="Fauchery L."/>
            <person name="Girlanda M."/>
            <person name="Hayes R.D."/>
            <person name="Keri Z."/>
            <person name="LaButti K."/>
            <person name="Lipzen A."/>
            <person name="Lombard V."/>
            <person name="Magnuson J."/>
            <person name="Maillard F."/>
            <person name="Murat C."/>
            <person name="Nolan M."/>
            <person name="Ohm R.A."/>
            <person name="Pangilinan J."/>
            <person name="Pereira M.F."/>
            <person name="Perotto S."/>
            <person name="Peter M."/>
            <person name="Pfister S."/>
            <person name="Riley R."/>
            <person name="Sitrit Y."/>
            <person name="Stielow J.B."/>
            <person name="Szollosi G."/>
            <person name="Zifcakova L."/>
            <person name="Stursova M."/>
            <person name="Spatafora J.W."/>
            <person name="Tedersoo L."/>
            <person name="Vaario L.M."/>
            <person name="Yamada A."/>
            <person name="Yan M."/>
            <person name="Wang P."/>
            <person name="Xu J."/>
            <person name="Bruns T."/>
            <person name="Baldrian P."/>
            <person name="Vilgalys R."/>
            <person name="Dunand C."/>
            <person name="Henrissat B."/>
            <person name="Grigoriev I.V."/>
            <person name="Hibbett D."/>
            <person name="Nagy L.G."/>
            <person name="Martin F.M."/>
        </authorList>
    </citation>
    <scope>NUCLEOTIDE SEQUENCE</scope>
    <source>
        <strain evidence="1">P2</strain>
    </source>
</reference>
<sequence length="1762" mass="199135">MDLDLDGFGVSFDIVDDPSVGEDIVADGFEDAQSALRYIDDHWYRERNRRGRQMDLIGDYAGTEPFVLDGEALLQEVLDDPLLAIAHPSDVSYQILHAKYLLERLLENFVTRSANFDIVFFQATRHLTQKTGDTTWVVCSRRLARRQLFNHLTTHLRSVSMVFCFSGPEDPKWVRYLSDRRPMFVMTNDGGPISDDEIRVGPALCQRAFIFDVMARSIPIALLHGASFRDSKIVTFIFEQGLLLESRVVLGRQFWACVEKSHSHLEMLEQQTNYGNPVSPLGPRRKDCSSREGLWTHFQRAVGEVKYPGLSRCFMLHCEALPLIPLRNRTVGSQGCNPHLDAHLRGDFLPQVFSLIDSYLSEWNLDLDLDGNIFIALLRTILSNTTSSLPQGVGDLLSRITISLPLPDDPSHMKTLRSKFPVKASRSKPRPLAATPTNLLPFRHDVFDEGFSLINLPSDDSGEIIEYGALEFGRDTAFNDKYHWHNARQHILPKHLGGEQAKPSNEWQRMKMLRGQQRFMARLTINAATLTGALGARFSRLTIVTERTNVAQGKHSGNPVKGNKKQGKKEKPMSSKEKLLAEIAAKKLKRDEDGQQEWWESRLEDLSGFDLDKKLRTLAALERNPRTSGGWLQDEVLLYRLHLTISKWISQTNDQETSAVRDHYTVAIMRIVKELSESKHLTLTIHRVISTVLTVLGFEGFVTPPTDSQLDRPLCFGFVKLVRSKSGRPLYEFMHITEDPITWQLRLFGEFMDRSMGSKADPRVSFAPDAWQREVLDCLDRNESILAVAPTSAGKTFISFYAMEQVLRTSDDGVLVYIAPTKALVTQVAAEIYARFSKDVKNGSLWAIHTRDYRINDPQRCQILVTVPEMLSIMMLSPPLARTWLPRMKRIILDEIHTIGQESGGATWEQILLLAPCPIIGLSATVGDPEKFNSWLASVQKSHGFKHTFIHHPHRYSHLRKFYYLIRGPPEAIVTFEGLSKHISSERMRFLHPISVLSFGSRTLPPDLALEARDTLMLYQALEEMPNTLTAEERERLRPLNFFSSSRPLRQEDVLGYESELKRVVGTLMDTTEAEADGDPPLLDVTKRLTDPHIARVGNAQLNMLPDRKEFLQNLVGLLCDLHVQGDLPALLFSFDRTTCEEAVYSLVAELEEAEDQWRTTSPEWTEKMRAYESWKAGAKQREKQRERAARQRPIEGDGPQNLASETSWEASFDPSEPSKDFSFAGNYVNVSKEDVDNEIARLAKWSGVDPRAFAALKRGIGIHHAGMNKTYRALVESWFRQGYLRVVVATGTLALGINAPTKTSVFMGDSPFLTALMYRQCAGRAGRRGYDLLGKVVFYGISFDRVQRIILSRLPSLAGQFPLTSTLVLRLLNLMHGADSAPATVKAVRSLLQMPQVIWDSREGEHQLLHHLRFSIEYLRRARLVDGKGRPMNLFGIAAHLYYTEPSNLALVTLLRAGVIHKICSDKSMIQAKQNLLILFCHLFGRRELPPIYTSKENLEAILRLTKSASKVILPPLNRKARNVLVEHEKQIREIFTSCAATFADHNSAHLGEDDELPLSKLKYAGSRDGVGGAFQRYLEQNSTPVVVRSLFVANSGHGDVIHSISELAATSRSGIHFNEHATPSMERFITSREGHKGGFALNAYIYDFYMHGQVSTLAAANGIRRGDIWYLLDDFILSLTTVRSAIEQLLTKASKEAEDDLEDEILGIDSGFGEPDEDGTQGNAPTFSRPRGVTDRDWRVYEVLDEMLRELHEKFKTIWA</sequence>